<comment type="caution">
    <text evidence="1">The sequence shown here is derived from an EMBL/GenBank/DDBJ whole genome shotgun (WGS) entry which is preliminary data.</text>
</comment>
<evidence type="ECO:0000313" key="2">
    <source>
        <dbReference type="Proteomes" id="UP001175227"/>
    </source>
</evidence>
<gene>
    <name evidence="1" type="ORF">IW261DRAFT_1416599</name>
</gene>
<organism evidence="1 2">
    <name type="scientific">Armillaria novae-zelandiae</name>
    <dbReference type="NCBI Taxonomy" id="153914"/>
    <lineage>
        <taxon>Eukaryota</taxon>
        <taxon>Fungi</taxon>
        <taxon>Dikarya</taxon>
        <taxon>Basidiomycota</taxon>
        <taxon>Agaricomycotina</taxon>
        <taxon>Agaricomycetes</taxon>
        <taxon>Agaricomycetidae</taxon>
        <taxon>Agaricales</taxon>
        <taxon>Marasmiineae</taxon>
        <taxon>Physalacriaceae</taxon>
        <taxon>Armillaria</taxon>
    </lineage>
</organism>
<accession>A0AA39PIU8</accession>
<dbReference type="EMBL" id="JAUEPR010000005">
    <property type="protein sequence ID" value="KAK0484670.1"/>
    <property type="molecule type" value="Genomic_DNA"/>
</dbReference>
<protein>
    <submittedName>
        <fullName evidence="1">Uncharacterized protein</fullName>
    </submittedName>
</protein>
<sequence>MANIWDISHGGDKKLIQNEHKEISKRSTHTLSFGGGIDFKNSLSEIIGSKKAVSIISQQQKTGFWMPSVPFCPHCSIHNLNLPAVCNGTFDWANKGRYYIKCLGFTTPKEMAAGHQKMCKFFCWVAKEKAEHAIFQYPEWEVHDFIQCQKLSNNGNDSDCDNNAWPSFLPELSDSSFAGVAVEEMDPSMVSGALDLDGLEQMLDSAHHPPVGIENLAQFSHQINAVWGEQLGWGMGLTEHTKQRDQILSEKEKAIQLTPFYKDGIDPELFKFNMKMGVRSTMNKRSTSIMMSTWFCDCQASSRILLQTSLAQQRPYAQQRELQYHHHPVCCRAQLKLLQLGPPGFTENACTLPAVTSHSLANAAPSRTGENSWPFMWAVDQHECFVQVEALVGNWDIKMREVFLEVVPQATQWVEAIWNQHYSTWRGIKNNPKCCRRSDQGGKWAPFIMKKGGQSSDEIY</sequence>
<name>A0AA39PIU8_9AGAR</name>
<evidence type="ECO:0000313" key="1">
    <source>
        <dbReference type="EMBL" id="KAK0484670.1"/>
    </source>
</evidence>
<proteinExistence type="predicted"/>
<dbReference type="AlphaFoldDB" id="A0AA39PIU8"/>
<keyword evidence="2" id="KW-1185">Reference proteome</keyword>
<reference evidence="1" key="1">
    <citation type="submission" date="2023-06" db="EMBL/GenBank/DDBJ databases">
        <authorList>
            <consortium name="Lawrence Berkeley National Laboratory"/>
            <person name="Ahrendt S."/>
            <person name="Sahu N."/>
            <person name="Indic B."/>
            <person name="Wong-Bajracharya J."/>
            <person name="Merenyi Z."/>
            <person name="Ke H.-M."/>
            <person name="Monk M."/>
            <person name="Kocsube S."/>
            <person name="Drula E."/>
            <person name="Lipzen A."/>
            <person name="Balint B."/>
            <person name="Henrissat B."/>
            <person name="Andreopoulos B."/>
            <person name="Martin F.M."/>
            <person name="Harder C.B."/>
            <person name="Rigling D."/>
            <person name="Ford K.L."/>
            <person name="Foster G.D."/>
            <person name="Pangilinan J."/>
            <person name="Papanicolaou A."/>
            <person name="Barry K."/>
            <person name="LaButti K."/>
            <person name="Viragh M."/>
            <person name="Koriabine M."/>
            <person name="Yan M."/>
            <person name="Riley R."/>
            <person name="Champramary S."/>
            <person name="Plett K.L."/>
            <person name="Tsai I.J."/>
            <person name="Slot J."/>
            <person name="Sipos G."/>
            <person name="Plett J."/>
            <person name="Nagy L.G."/>
            <person name="Grigoriev I.V."/>
        </authorList>
    </citation>
    <scope>NUCLEOTIDE SEQUENCE</scope>
    <source>
        <strain evidence="1">ICMP 16352</strain>
    </source>
</reference>
<dbReference type="Proteomes" id="UP001175227">
    <property type="component" value="Unassembled WGS sequence"/>
</dbReference>